<dbReference type="HAMAP" id="MF_00227">
    <property type="entry name" value="RNase_P"/>
    <property type="match status" value="1"/>
</dbReference>
<dbReference type="GO" id="GO:0001682">
    <property type="term" value="P:tRNA 5'-leader removal"/>
    <property type="evidence" value="ECO:0007669"/>
    <property type="project" value="UniProtKB-UniRule"/>
</dbReference>
<dbReference type="InterPro" id="IPR020539">
    <property type="entry name" value="RNase_P_CS"/>
</dbReference>
<dbReference type="GO" id="GO:0030677">
    <property type="term" value="C:ribonuclease P complex"/>
    <property type="evidence" value="ECO:0007669"/>
    <property type="project" value="TreeGrafter"/>
</dbReference>
<keyword evidence="3 7" id="KW-0540">Nuclease</keyword>
<comment type="similarity">
    <text evidence="7">Belongs to the RnpA family.</text>
</comment>
<comment type="catalytic activity">
    <reaction evidence="7">
        <text>Endonucleolytic cleavage of RNA, removing 5'-extranucleotides from tRNA precursor.</text>
        <dbReference type="EC" id="3.1.26.5"/>
    </reaction>
</comment>
<accession>A0A919CS56</accession>
<feature type="compositionally biased region" description="Basic and acidic residues" evidence="9">
    <location>
        <begin position="126"/>
        <end position="141"/>
    </location>
</feature>
<dbReference type="InterPro" id="IPR020568">
    <property type="entry name" value="Ribosomal_Su5_D2-typ_SF"/>
</dbReference>
<name>A0A919CS56_9PROT</name>
<organism evidence="10 11">
    <name type="scientific">Thalassobaculum fulvum</name>
    <dbReference type="NCBI Taxonomy" id="1633335"/>
    <lineage>
        <taxon>Bacteria</taxon>
        <taxon>Pseudomonadati</taxon>
        <taxon>Pseudomonadota</taxon>
        <taxon>Alphaproteobacteria</taxon>
        <taxon>Rhodospirillales</taxon>
        <taxon>Thalassobaculaceae</taxon>
        <taxon>Thalassobaculum</taxon>
    </lineage>
</organism>
<dbReference type="GO" id="GO:0042781">
    <property type="term" value="F:3'-tRNA processing endoribonuclease activity"/>
    <property type="evidence" value="ECO:0007669"/>
    <property type="project" value="TreeGrafter"/>
</dbReference>
<sequence>MRTTGATPLQRLLRRADFLRAARGVKAAMPGLVLQVRRRTPEETGDDHRPRVGFTASRKVGGAVVRNRARRRLRAAVVDVLSRRAEPDHDYVLIARAATAGRPYDDLLADLERALDRTRAGNRRAGGKDRSPEARTLEARP</sequence>
<dbReference type="GO" id="GO:0004526">
    <property type="term" value="F:ribonuclease P activity"/>
    <property type="evidence" value="ECO:0007669"/>
    <property type="project" value="UniProtKB-UniRule"/>
</dbReference>
<evidence type="ECO:0000256" key="3">
    <source>
        <dbReference type="ARBA" id="ARBA00022722"/>
    </source>
</evidence>
<dbReference type="PANTHER" id="PTHR33992:SF1">
    <property type="entry name" value="RIBONUCLEASE P PROTEIN COMPONENT"/>
    <property type="match status" value="1"/>
</dbReference>
<evidence type="ECO:0000256" key="2">
    <source>
        <dbReference type="ARBA" id="ARBA00022694"/>
    </source>
</evidence>
<dbReference type="Gene3D" id="3.30.230.10">
    <property type="match status" value="1"/>
</dbReference>
<dbReference type="Pfam" id="PF00825">
    <property type="entry name" value="Ribonuclease_P"/>
    <property type="match status" value="1"/>
</dbReference>
<keyword evidence="11" id="KW-1185">Reference proteome</keyword>
<keyword evidence="2 7" id="KW-0819">tRNA processing</keyword>
<dbReference type="SUPFAM" id="SSF54211">
    <property type="entry name" value="Ribosomal protein S5 domain 2-like"/>
    <property type="match status" value="1"/>
</dbReference>
<evidence type="ECO:0000256" key="7">
    <source>
        <dbReference type="HAMAP-Rule" id="MF_00227"/>
    </source>
</evidence>
<dbReference type="AlphaFoldDB" id="A0A919CS56"/>
<comment type="function">
    <text evidence="1 7">RNaseP catalyzes the removal of the 5'-leader sequence from pre-tRNA to produce the mature 5'-terminus. It can also cleave other RNA substrates such as 4.5S RNA. The protein component plays an auxiliary but essential role in vivo by binding to the 5'-leader sequence and broadening the substrate specificity of the ribozyme.</text>
</comment>
<dbReference type="Proteomes" id="UP000630353">
    <property type="component" value="Unassembled WGS sequence"/>
</dbReference>
<evidence type="ECO:0000313" key="11">
    <source>
        <dbReference type="Proteomes" id="UP000630353"/>
    </source>
</evidence>
<dbReference type="PANTHER" id="PTHR33992">
    <property type="entry name" value="RIBONUCLEASE P PROTEIN COMPONENT"/>
    <property type="match status" value="1"/>
</dbReference>
<dbReference type="GO" id="GO:0000049">
    <property type="term" value="F:tRNA binding"/>
    <property type="evidence" value="ECO:0007669"/>
    <property type="project" value="UniProtKB-UniRule"/>
</dbReference>
<dbReference type="EC" id="3.1.26.5" evidence="7 8"/>
<evidence type="ECO:0000256" key="5">
    <source>
        <dbReference type="ARBA" id="ARBA00022801"/>
    </source>
</evidence>
<dbReference type="EMBL" id="BMZS01000009">
    <property type="protein sequence ID" value="GHD56645.1"/>
    <property type="molecule type" value="Genomic_DNA"/>
</dbReference>
<comment type="subunit">
    <text evidence="7">Consists of a catalytic RNA component (M1 or rnpB) and a protein subunit.</text>
</comment>
<gene>
    <name evidence="7" type="primary">rnpA</name>
    <name evidence="10" type="ORF">GCM10017083_36930</name>
</gene>
<evidence type="ECO:0000256" key="9">
    <source>
        <dbReference type="SAM" id="MobiDB-lite"/>
    </source>
</evidence>
<dbReference type="PROSITE" id="PS00648">
    <property type="entry name" value="RIBONUCLEASE_P"/>
    <property type="match status" value="1"/>
</dbReference>
<feature type="region of interest" description="Disordered" evidence="9">
    <location>
        <begin position="117"/>
        <end position="141"/>
    </location>
</feature>
<keyword evidence="5 7" id="KW-0378">Hydrolase</keyword>
<proteinExistence type="inferred from homology"/>
<dbReference type="InterPro" id="IPR000100">
    <property type="entry name" value="RNase_P"/>
</dbReference>
<evidence type="ECO:0000256" key="8">
    <source>
        <dbReference type="NCBIfam" id="TIGR00188"/>
    </source>
</evidence>
<dbReference type="InterPro" id="IPR014721">
    <property type="entry name" value="Ribsml_uS5_D2-typ_fold_subgr"/>
</dbReference>
<reference evidence="10" key="1">
    <citation type="journal article" date="2014" name="Int. J. Syst. Evol. Microbiol.">
        <title>Complete genome sequence of Corynebacterium casei LMG S-19264T (=DSM 44701T), isolated from a smear-ripened cheese.</title>
        <authorList>
            <consortium name="US DOE Joint Genome Institute (JGI-PGF)"/>
            <person name="Walter F."/>
            <person name="Albersmeier A."/>
            <person name="Kalinowski J."/>
            <person name="Ruckert C."/>
        </authorList>
    </citation>
    <scope>NUCLEOTIDE SEQUENCE</scope>
    <source>
        <strain evidence="10">KCTC 42651</strain>
    </source>
</reference>
<dbReference type="NCBIfam" id="TIGR00188">
    <property type="entry name" value="rnpA"/>
    <property type="match status" value="1"/>
</dbReference>
<keyword evidence="6 7" id="KW-0694">RNA-binding</keyword>
<evidence type="ECO:0000313" key="10">
    <source>
        <dbReference type="EMBL" id="GHD56645.1"/>
    </source>
</evidence>
<evidence type="ECO:0000256" key="1">
    <source>
        <dbReference type="ARBA" id="ARBA00002663"/>
    </source>
</evidence>
<evidence type="ECO:0000256" key="6">
    <source>
        <dbReference type="ARBA" id="ARBA00022884"/>
    </source>
</evidence>
<keyword evidence="4 7" id="KW-0255">Endonuclease</keyword>
<comment type="caution">
    <text evidence="10">The sequence shown here is derived from an EMBL/GenBank/DDBJ whole genome shotgun (WGS) entry which is preliminary data.</text>
</comment>
<evidence type="ECO:0000256" key="4">
    <source>
        <dbReference type="ARBA" id="ARBA00022759"/>
    </source>
</evidence>
<reference evidence="10" key="2">
    <citation type="submission" date="2020-09" db="EMBL/GenBank/DDBJ databases">
        <authorList>
            <person name="Sun Q."/>
            <person name="Kim S."/>
        </authorList>
    </citation>
    <scope>NUCLEOTIDE SEQUENCE</scope>
    <source>
        <strain evidence="10">KCTC 42651</strain>
    </source>
</reference>
<protein>
    <recommendedName>
        <fullName evidence="7 8">Ribonuclease P protein component</fullName>
        <shortName evidence="7">RNase P protein</shortName>
        <shortName evidence="7">RNaseP protein</shortName>
        <ecNumber evidence="7 8">3.1.26.5</ecNumber>
    </recommendedName>
    <alternativeName>
        <fullName evidence="7">Protein C5</fullName>
    </alternativeName>
</protein>